<dbReference type="RefSeq" id="WP_286347361.1">
    <property type="nucleotide sequence ID" value="NZ_AP027733.1"/>
</dbReference>
<name>A0ABN6Y5B8_9MICO</name>
<proteinExistence type="predicted"/>
<keyword evidence="1" id="KW-0614">Plasmid</keyword>
<reference evidence="2" key="1">
    <citation type="journal article" date="2019" name="Int. J. Syst. Evol. Microbiol.">
        <title>The Global Catalogue of Microorganisms (GCM) 10K type strain sequencing project: providing services to taxonomists for standard genome sequencing and annotation.</title>
        <authorList>
            <consortium name="The Broad Institute Genomics Platform"/>
            <consortium name="The Broad Institute Genome Sequencing Center for Infectious Disease"/>
            <person name="Wu L."/>
            <person name="Ma J."/>
        </authorList>
    </citation>
    <scope>NUCLEOTIDE SEQUENCE [LARGE SCALE GENOMIC DNA]</scope>
    <source>
        <strain evidence="2">NBRC 108728</strain>
    </source>
</reference>
<protein>
    <submittedName>
        <fullName evidence="1">Uncharacterized protein</fullName>
    </submittedName>
</protein>
<organism evidence="1 2">
    <name type="scientific">Frondihabitans sucicola</name>
    <dbReference type="NCBI Taxonomy" id="1268041"/>
    <lineage>
        <taxon>Bacteria</taxon>
        <taxon>Bacillati</taxon>
        <taxon>Actinomycetota</taxon>
        <taxon>Actinomycetes</taxon>
        <taxon>Micrococcales</taxon>
        <taxon>Microbacteriaceae</taxon>
        <taxon>Frondihabitans</taxon>
    </lineage>
</organism>
<sequence>MTSTAEANAARYKADAVSRLDFMVGNAALMREHLGDGLDIDTKDALDLLAHVKKARRSLKGLENVLEDVAIAGMDLDEKFEVQGDGYTAILHQGSARKEWRSQDLAGAIVNRYVTIFTARFPRIDANDVKTIVSEVIWNFLTIVRPQWRSRPLAAIQLNADDFSRREPGLASIEIRGKAAYDTYEPDVESDD</sequence>
<gene>
    <name evidence="1" type="ORF">GCM10025867_47550</name>
</gene>
<dbReference type="EMBL" id="AP027733">
    <property type="protein sequence ID" value="BDZ52514.1"/>
    <property type="molecule type" value="Genomic_DNA"/>
</dbReference>
<dbReference type="Proteomes" id="UP001321486">
    <property type="component" value="Plasmid pNBRC108728a"/>
</dbReference>
<evidence type="ECO:0000313" key="2">
    <source>
        <dbReference type="Proteomes" id="UP001321486"/>
    </source>
</evidence>
<geneLocation type="plasmid" evidence="1 2">
    <name>pNBRC108728a</name>
</geneLocation>
<accession>A0ABN6Y5B8</accession>
<evidence type="ECO:0000313" key="1">
    <source>
        <dbReference type="EMBL" id="BDZ52514.1"/>
    </source>
</evidence>
<keyword evidence="2" id="KW-1185">Reference proteome</keyword>